<feature type="transmembrane region" description="Helical" evidence="1">
    <location>
        <begin position="347"/>
        <end position="364"/>
    </location>
</feature>
<dbReference type="RefSeq" id="WP_326121541.1">
    <property type="nucleotide sequence ID" value="NZ_JARSFG010000003.1"/>
</dbReference>
<feature type="transmembrane region" description="Helical" evidence="1">
    <location>
        <begin position="85"/>
        <end position="107"/>
    </location>
</feature>
<feature type="transmembrane region" description="Helical" evidence="1">
    <location>
        <begin position="20"/>
        <end position="40"/>
    </location>
</feature>
<feature type="transmembrane region" description="Helical" evidence="1">
    <location>
        <begin position="316"/>
        <end position="335"/>
    </location>
</feature>
<evidence type="ECO:0000256" key="1">
    <source>
        <dbReference type="SAM" id="Phobius"/>
    </source>
</evidence>
<name>A0AAW9NR66_9BACL</name>
<gene>
    <name evidence="2" type="ORF">P9B03_02115</name>
</gene>
<dbReference type="Proteomes" id="UP001344888">
    <property type="component" value="Unassembled WGS sequence"/>
</dbReference>
<organism evidence="2 3">
    <name type="scientific">Metasolibacillus meyeri</name>
    <dbReference type="NCBI Taxonomy" id="1071052"/>
    <lineage>
        <taxon>Bacteria</taxon>
        <taxon>Bacillati</taxon>
        <taxon>Bacillota</taxon>
        <taxon>Bacilli</taxon>
        <taxon>Bacillales</taxon>
        <taxon>Caryophanaceae</taxon>
        <taxon>Metasolibacillus</taxon>
    </lineage>
</organism>
<evidence type="ECO:0000313" key="2">
    <source>
        <dbReference type="EMBL" id="MEC1177266.1"/>
    </source>
</evidence>
<evidence type="ECO:0000313" key="3">
    <source>
        <dbReference type="Proteomes" id="UP001344888"/>
    </source>
</evidence>
<feature type="transmembrane region" description="Helical" evidence="1">
    <location>
        <begin position="196"/>
        <end position="216"/>
    </location>
</feature>
<keyword evidence="1" id="KW-1133">Transmembrane helix</keyword>
<sequence>MDLLKKTINYLKDKWISWKFILIPLFVLLVLLLVITRVEYSNNPVISIFRAIKNQTLYSILDTKINILFDLDKLIVEVIRIMGDFIFLIVGYSTILSILVLVSYVNSLVLKDYILLFRNIYLKVVYNILLFVQNYRQAVPVSIGVVVPFLYIYSDSSASSIHIVDIITLLFIVLPLILYFKLRNNNPYLEWFLKKWLLKNVAITSIVFLLFFMVTLDKSDFLSLTRLFIIIYTLICYIRIFGKLFLFLLSFEFTLALKQKEAPNEYISYLSLEEIFNNKNKLEFLAQLNQAKKEKVFKSKYDKMVKRGEIIKDRNHANLVISLSYTLIMLFFILYSTKFASGDENKVSEMIILFLSILLTRTLSRSYEILQAFMNDALSSAPKQSLLDGNERIKLILTSLFEIITLSFGLKLFYLIFLNPESVQFSAYSFKKILMYYYDTFASQIFNVSLTIEFGFFFASVHIIQITVSACLILLSLAVYSGNKENKSVYEMTKKNNLYCFSETIFIHTNNTIRTGPLKKDFLAFQEDWEEDRIDTELFEHIEFCYRELEQKEQREKEQIAYLLELFDKITRFKKFVRELKH</sequence>
<keyword evidence="1" id="KW-0812">Transmembrane</keyword>
<evidence type="ECO:0008006" key="4">
    <source>
        <dbReference type="Google" id="ProtNLM"/>
    </source>
</evidence>
<feature type="transmembrane region" description="Helical" evidence="1">
    <location>
        <begin position="228"/>
        <end position="251"/>
    </location>
</feature>
<feature type="transmembrane region" description="Helical" evidence="1">
    <location>
        <begin position="138"/>
        <end position="154"/>
    </location>
</feature>
<feature type="transmembrane region" description="Helical" evidence="1">
    <location>
        <begin position="113"/>
        <end position="131"/>
    </location>
</feature>
<feature type="transmembrane region" description="Helical" evidence="1">
    <location>
        <begin position="160"/>
        <end position="180"/>
    </location>
</feature>
<accession>A0AAW9NR66</accession>
<dbReference type="EMBL" id="JARSFG010000003">
    <property type="protein sequence ID" value="MEC1177266.1"/>
    <property type="molecule type" value="Genomic_DNA"/>
</dbReference>
<reference evidence="2 3" key="1">
    <citation type="submission" date="2023-03" db="EMBL/GenBank/DDBJ databases">
        <title>Bacillus Genome Sequencing.</title>
        <authorList>
            <person name="Dunlap C."/>
        </authorList>
    </citation>
    <scope>NUCLEOTIDE SEQUENCE [LARGE SCALE GENOMIC DNA]</scope>
    <source>
        <strain evidence="2 3">B-59205</strain>
    </source>
</reference>
<keyword evidence="1" id="KW-0472">Membrane</keyword>
<comment type="caution">
    <text evidence="2">The sequence shown here is derived from an EMBL/GenBank/DDBJ whole genome shotgun (WGS) entry which is preliminary data.</text>
</comment>
<dbReference type="AlphaFoldDB" id="A0AAW9NR66"/>
<proteinExistence type="predicted"/>
<feature type="transmembrane region" description="Helical" evidence="1">
    <location>
        <begin position="456"/>
        <end position="480"/>
    </location>
</feature>
<protein>
    <recommendedName>
        <fullName evidence="4">ABC transporter permease</fullName>
    </recommendedName>
</protein>
<keyword evidence="3" id="KW-1185">Reference proteome</keyword>
<feature type="transmembrane region" description="Helical" evidence="1">
    <location>
        <begin position="395"/>
        <end position="417"/>
    </location>
</feature>